<keyword evidence="3" id="KW-1185">Reference proteome</keyword>
<dbReference type="InterPro" id="IPR037523">
    <property type="entry name" value="VOC_core"/>
</dbReference>
<comment type="caution">
    <text evidence="2">The sequence shown here is derived from an EMBL/GenBank/DDBJ whole genome shotgun (WGS) entry which is preliminary data.</text>
</comment>
<dbReference type="InterPro" id="IPR052164">
    <property type="entry name" value="Anthracycline_SecMetBiosynth"/>
</dbReference>
<dbReference type="InterPro" id="IPR029068">
    <property type="entry name" value="Glyas_Bleomycin-R_OHBP_Dase"/>
</dbReference>
<dbReference type="PANTHER" id="PTHR33993:SF1">
    <property type="entry name" value="GLYOXALASE FAMILY PROTEIN"/>
    <property type="match status" value="1"/>
</dbReference>
<sequence length="122" mass="13069">MINGLRTAIYPVTDLAAAKDWYSKVFGAEPYFDQPFYVGFNIGGFELGLLPDGGTPAKAGALVYWGVDDIEAEVARITALGATVHGAIQDVGEGIRTVELADPFGNLLCLILNPHFDLKAVR</sequence>
<evidence type="ECO:0000313" key="2">
    <source>
        <dbReference type="EMBL" id="MTV38883.1"/>
    </source>
</evidence>
<dbReference type="PROSITE" id="PS51819">
    <property type="entry name" value="VOC"/>
    <property type="match status" value="1"/>
</dbReference>
<accession>A0A6L6PIP2</accession>
<dbReference type="RefSeq" id="WP_155464456.1">
    <property type="nucleotide sequence ID" value="NZ_WNKY01000014.1"/>
</dbReference>
<evidence type="ECO:0000259" key="1">
    <source>
        <dbReference type="PROSITE" id="PS51819"/>
    </source>
</evidence>
<dbReference type="PANTHER" id="PTHR33993">
    <property type="entry name" value="GLYOXALASE-RELATED"/>
    <property type="match status" value="1"/>
</dbReference>
<dbReference type="Proteomes" id="UP000475582">
    <property type="component" value="Unassembled WGS sequence"/>
</dbReference>
<organism evidence="2 3">
    <name type="scientific">Duganella radicis</name>
    <dbReference type="NCBI Taxonomy" id="551988"/>
    <lineage>
        <taxon>Bacteria</taxon>
        <taxon>Pseudomonadati</taxon>
        <taxon>Pseudomonadota</taxon>
        <taxon>Betaproteobacteria</taxon>
        <taxon>Burkholderiales</taxon>
        <taxon>Oxalobacteraceae</taxon>
        <taxon>Telluria group</taxon>
        <taxon>Duganella</taxon>
    </lineage>
</organism>
<name>A0A6L6PIP2_9BURK</name>
<evidence type="ECO:0000313" key="3">
    <source>
        <dbReference type="Proteomes" id="UP000475582"/>
    </source>
</evidence>
<feature type="domain" description="VOC" evidence="1">
    <location>
        <begin position="4"/>
        <end position="113"/>
    </location>
</feature>
<dbReference type="Pfam" id="PF00903">
    <property type="entry name" value="Glyoxalase"/>
    <property type="match status" value="1"/>
</dbReference>
<dbReference type="EMBL" id="WNKY01000014">
    <property type="protein sequence ID" value="MTV38883.1"/>
    <property type="molecule type" value="Genomic_DNA"/>
</dbReference>
<dbReference type="OrthoDB" id="4548523at2"/>
<dbReference type="SUPFAM" id="SSF54593">
    <property type="entry name" value="Glyoxalase/Bleomycin resistance protein/Dihydroxybiphenyl dioxygenase"/>
    <property type="match status" value="1"/>
</dbReference>
<protein>
    <submittedName>
        <fullName evidence="2">VOC family protein</fullName>
    </submittedName>
</protein>
<reference evidence="2 3" key="1">
    <citation type="submission" date="2019-11" db="EMBL/GenBank/DDBJ databases">
        <title>Type strains purchased from KCTC, JCM and DSMZ.</title>
        <authorList>
            <person name="Lu H."/>
        </authorList>
    </citation>
    <scope>NUCLEOTIDE SEQUENCE [LARGE SCALE GENOMIC DNA]</scope>
    <source>
        <strain evidence="2 3">KCTC 22382</strain>
    </source>
</reference>
<gene>
    <name evidence="2" type="ORF">GM676_15005</name>
</gene>
<dbReference type="InterPro" id="IPR004360">
    <property type="entry name" value="Glyas_Fos-R_dOase_dom"/>
</dbReference>
<proteinExistence type="predicted"/>
<dbReference type="AlphaFoldDB" id="A0A6L6PIP2"/>
<dbReference type="Gene3D" id="3.10.180.10">
    <property type="entry name" value="2,3-Dihydroxybiphenyl 1,2-Dioxygenase, domain 1"/>
    <property type="match status" value="1"/>
</dbReference>